<sequence>MTSARGTSRVRLLRVSSQVAIASSRTRQPPRARVSCEASRSPARIARITVSALSWTRSATWATVRICTPLTASPLVVAIAASQARRSLSPTRSGEAQRTHGGRHPGPRASAARPPRGGPHANMRSVSSQGHPYTRFRRSLEIGQLPMVLAAAAELPRLGLDDALEVLALMAGESTPERYAAAAARWCGRLVVERGTSLAELELAVAACKLLPQHPAGIRVLRELCGRPLQQARVGTRQAGRTSAN</sequence>
<comment type="caution">
    <text evidence="2">The sequence shown here is derived from an EMBL/GenBank/DDBJ whole genome shotgun (WGS) entry which is preliminary data.</text>
</comment>
<proteinExistence type="predicted"/>
<evidence type="ECO:0000313" key="2">
    <source>
        <dbReference type="EMBL" id="RKQ92982.1"/>
    </source>
</evidence>
<dbReference type="AlphaFoldDB" id="A0A660LD96"/>
<gene>
    <name evidence="2" type="ORF">C8N24_2839</name>
</gene>
<feature type="compositionally biased region" description="Low complexity" evidence="1">
    <location>
        <begin position="107"/>
        <end position="121"/>
    </location>
</feature>
<name>A0A660LD96_9ACTN</name>
<dbReference type="EMBL" id="RBIL01000001">
    <property type="protein sequence ID" value="RKQ92982.1"/>
    <property type="molecule type" value="Genomic_DNA"/>
</dbReference>
<protein>
    <submittedName>
        <fullName evidence="2">Uncharacterized protein</fullName>
    </submittedName>
</protein>
<organism evidence="2 3">
    <name type="scientific">Solirubrobacter pauli</name>
    <dbReference type="NCBI Taxonomy" id="166793"/>
    <lineage>
        <taxon>Bacteria</taxon>
        <taxon>Bacillati</taxon>
        <taxon>Actinomycetota</taxon>
        <taxon>Thermoleophilia</taxon>
        <taxon>Solirubrobacterales</taxon>
        <taxon>Solirubrobacteraceae</taxon>
        <taxon>Solirubrobacter</taxon>
    </lineage>
</organism>
<feature type="region of interest" description="Disordered" evidence="1">
    <location>
        <begin position="84"/>
        <end position="130"/>
    </location>
</feature>
<keyword evidence="3" id="KW-1185">Reference proteome</keyword>
<accession>A0A660LD96</accession>
<evidence type="ECO:0000256" key="1">
    <source>
        <dbReference type="SAM" id="MobiDB-lite"/>
    </source>
</evidence>
<evidence type="ECO:0000313" key="3">
    <source>
        <dbReference type="Proteomes" id="UP000278962"/>
    </source>
</evidence>
<dbReference type="Proteomes" id="UP000278962">
    <property type="component" value="Unassembled WGS sequence"/>
</dbReference>
<reference evidence="2 3" key="1">
    <citation type="submission" date="2018-10" db="EMBL/GenBank/DDBJ databases">
        <title>Genomic Encyclopedia of Archaeal and Bacterial Type Strains, Phase II (KMG-II): from individual species to whole genera.</title>
        <authorList>
            <person name="Goeker M."/>
        </authorList>
    </citation>
    <scope>NUCLEOTIDE SEQUENCE [LARGE SCALE GENOMIC DNA]</scope>
    <source>
        <strain evidence="2 3">DSM 14954</strain>
    </source>
</reference>
<feature type="compositionally biased region" description="Polar residues" evidence="1">
    <location>
        <begin position="84"/>
        <end position="96"/>
    </location>
</feature>